<evidence type="ECO:0000256" key="9">
    <source>
        <dbReference type="ARBA" id="ARBA00023002"/>
    </source>
</evidence>
<evidence type="ECO:0000313" key="17">
    <source>
        <dbReference type="Proteomes" id="UP000287166"/>
    </source>
</evidence>
<dbReference type="CDD" id="cd11065">
    <property type="entry name" value="CYP64-like"/>
    <property type="match status" value="1"/>
</dbReference>
<evidence type="ECO:0000256" key="12">
    <source>
        <dbReference type="ARBA" id="ARBA00023136"/>
    </source>
</evidence>
<keyword evidence="9 14" id="KW-0560">Oxidoreductase</keyword>
<keyword evidence="6" id="KW-0812">Transmembrane</keyword>
<comment type="subcellular location">
    <subcellularLocation>
        <location evidence="2">Membrane</location>
    </subcellularLocation>
</comment>
<evidence type="ECO:0000256" key="14">
    <source>
        <dbReference type="RuleBase" id="RU000461"/>
    </source>
</evidence>
<dbReference type="InterPro" id="IPR036396">
    <property type="entry name" value="Cyt_P450_sf"/>
</dbReference>
<evidence type="ECO:0000313" key="16">
    <source>
        <dbReference type="EMBL" id="GBE89466.1"/>
    </source>
</evidence>
<dbReference type="GO" id="GO:0004497">
    <property type="term" value="F:monooxygenase activity"/>
    <property type="evidence" value="ECO:0007669"/>
    <property type="project" value="UniProtKB-KW"/>
</dbReference>
<evidence type="ECO:0000256" key="2">
    <source>
        <dbReference type="ARBA" id="ARBA00004370"/>
    </source>
</evidence>
<dbReference type="PANTHER" id="PTHR46300:SF5">
    <property type="entry name" value="CYTOCHROME P450"/>
    <property type="match status" value="1"/>
</dbReference>
<sequence length="509" mass="57466">MSSLIVYLCIACIVSVWLYSRHKKSPPLPPGPPAEPFIGHMRIFPTVHQADVFHKWAAEYGNVFYLTVLGQSMVVLNDFQSATDLLEKRSGIYSDRADCTTYDLMGLAKATSLRRYGTQWRRHRRMLQEPFLAKSCVSYQELQLREVRIMLKNMLSSPANSGSAIERFAAGITMDLAYGHRVLDDDDKYVMIAKEATHAVEAGGAGTSPLDLYPFLQHIPRWLPGCSSFTAVVRKWRPAVLRMYDVPFEAVLAEMATGTARRSYTSSYLERYSMAGTCTGEDLQYVKETAATIFIGGFDTTWSTLLVFVYAMLLFPDAQRKARDEIDGVVGSDRLPDFSDRADLPYVECVLQEVLRWHTILPLGLPHRSIKDDIYDGMYIPKGSLVIPNVMAMSRDEKVYHDPDKFCPERFLPKPDGYAEPYFKATFGFGRRICLGRHLAESTTWIAIANILAMYEITNAVGEDGEKIVPEIAFTENTTSQPEPFEWVMVPRSEKAKALLLSQTNCFDP</sequence>
<evidence type="ECO:0000256" key="6">
    <source>
        <dbReference type="ARBA" id="ARBA00022692"/>
    </source>
</evidence>
<dbReference type="InterPro" id="IPR017972">
    <property type="entry name" value="Cyt_P450_CS"/>
</dbReference>
<reference evidence="16 17" key="1">
    <citation type="journal article" date="2018" name="Sci. Rep.">
        <title>Genome sequence of the cauliflower mushroom Sparassis crispa (Hanabiratake) and its association with beneficial usage.</title>
        <authorList>
            <person name="Kiyama R."/>
            <person name="Furutani Y."/>
            <person name="Kawaguchi K."/>
            <person name="Nakanishi T."/>
        </authorList>
    </citation>
    <scope>NUCLEOTIDE SEQUENCE [LARGE SCALE GENOMIC DNA]</scope>
</reference>
<evidence type="ECO:0000256" key="4">
    <source>
        <dbReference type="ARBA" id="ARBA00010617"/>
    </source>
</evidence>
<keyword evidence="10 13" id="KW-0408">Iron</keyword>
<dbReference type="EMBL" id="BFAD01000016">
    <property type="protein sequence ID" value="GBE89466.1"/>
    <property type="molecule type" value="Genomic_DNA"/>
</dbReference>
<keyword evidence="11 14" id="KW-0503">Monooxygenase</keyword>
<evidence type="ECO:0000256" key="5">
    <source>
        <dbReference type="ARBA" id="ARBA00022617"/>
    </source>
</evidence>
<comment type="pathway">
    <text evidence="3">Secondary metabolite biosynthesis.</text>
</comment>
<evidence type="ECO:0000256" key="1">
    <source>
        <dbReference type="ARBA" id="ARBA00001971"/>
    </source>
</evidence>
<dbReference type="GO" id="GO:0020037">
    <property type="term" value="F:heme binding"/>
    <property type="evidence" value="ECO:0007669"/>
    <property type="project" value="InterPro"/>
</dbReference>
<evidence type="ECO:0000256" key="15">
    <source>
        <dbReference type="SAM" id="SignalP"/>
    </source>
</evidence>
<dbReference type="AlphaFoldDB" id="A0A401H4U0"/>
<dbReference type="STRING" id="139825.A0A401H4U0"/>
<comment type="similarity">
    <text evidence="4 14">Belongs to the cytochrome P450 family.</text>
</comment>
<dbReference type="PRINTS" id="PR00385">
    <property type="entry name" value="P450"/>
</dbReference>
<dbReference type="InParanoid" id="A0A401H4U0"/>
<evidence type="ECO:0000256" key="7">
    <source>
        <dbReference type="ARBA" id="ARBA00022723"/>
    </source>
</evidence>
<keyword evidence="15" id="KW-0732">Signal</keyword>
<accession>A0A401H4U0</accession>
<dbReference type="RefSeq" id="XP_027620379.1">
    <property type="nucleotide sequence ID" value="XM_027764578.1"/>
</dbReference>
<evidence type="ECO:0000256" key="10">
    <source>
        <dbReference type="ARBA" id="ARBA00023004"/>
    </source>
</evidence>
<dbReference type="GO" id="GO:0016705">
    <property type="term" value="F:oxidoreductase activity, acting on paired donors, with incorporation or reduction of molecular oxygen"/>
    <property type="evidence" value="ECO:0007669"/>
    <property type="project" value="InterPro"/>
</dbReference>
<keyword evidence="5 13" id="KW-0349">Heme</keyword>
<dbReference type="PROSITE" id="PS00086">
    <property type="entry name" value="CYTOCHROME_P450"/>
    <property type="match status" value="1"/>
</dbReference>
<feature type="chain" id="PRO_5019380072" evidence="15">
    <location>
        <begin position="19"/>
        <end position="509"/>
    </location>
</feature>
<organism evidence="16 17">
    <name type="scientific">Sparassis crispa</name>
    <dbReference type="NCBI Taxonomy" id="139825"/>
    <lineage>
        <taxon>Eukaryota</taxon>
        <taxon>Fungi</taxon>
        <taxon>Dikarya</taxon>
        <taxon>Basidiomycota</taxon>
        <taxon>Agaricomycotina</taxon>
        <taxon>Agaricomycetes</taxon>
        <taxon>Polyporales</taxon>
        <taxon>Sparassidaceae</taxon>
        <taxon>Sparassis</taxon>
    </lineage>
</organism>
<dbReference type="GO" id="GO:0016020">
    <property type="term" value="C:membrane"/>
    <property type="evidence" value="ECO:0007669"/>
    <property type="project" value="UniProtKB-SubCell"/>
</dbReference>
<dbReference type="Proteomes" id="UP000287166">
    <property type="component" value="Unassembled WGS sequence"/>
</dbReference>
<evidence type="ECO:0000256" key="3">
    <source>
        <dbReference type="ARBA" id="ARBA00005179"/>
    </source>
</evidence>
<dbReference type="OrthoDB" id="2789670at2759"/>
<dbReference type="SUPFAM" id="SSF48264">
    <property type="entry name" value="Cytochrome P450"/>
    <property type="match status" value="1"/>
</dbReference>
<dbReference type="Pfam" id="PF00067">
    <property type="entry name" value="p450"/>
    <property type="match status" value="1"/>
</dbReference>
<dbReference type="GeneID" id="38786383"/>
<dbReference type="PRINTS" id="PR00463">
    <property type="entry name" value="EP450I"/>
</dbReference>
<feature type="binding site" description="axial binding residue" evidence="13">
    <location>
        <position position="434"/>
    </location>
    <ligand>
        <name>heme</name>
        <dbReference type="ChEBI" id="CHEBI:30413"/>
    </ligand>
    <ligandPart>
        <name>Fe</name>
        <dbReference type="ChEBI" id="CHEBI:18248"/>
    </ligandPart>
</feature>
<dbReference type="InterPro" id="IPR001128">
    <property type="entry name" value="Cyt_P450"/>
</dbReference>
<protein>
    <submittedName>
        <fullName evidence="16">O-methylsterigmatocystin oxidoreductase</fullName>
    </submittedName>
</protein>
<evidence type="ECO:0000256" key="13">
    <source>
        <dbReference type="PIRSR" id="PIRSR602401-1"/>
    </source>
</evidence>
<keyword evidence="8" id="KW-1133">Transmembrane helix</keyword>
<dbReference type="InterPro" id="IPR050364">
    <property type="entry name" value="Cytochrome_P450_fung"/>
</dbReference>
<dbReference type="PANTHER" id="PTHR46300">
    <property type="entry name" value="P450, PUTATIVE (EUROFUNG)-RELATED-RELATED"/>
    <property type="match status" value="1"/>
</dbReference>
<evidence type="ECO:0000256" key="8">
    <source>
        <dbReference type="ARBA" id="ARBA00022989"/>
    </source>
</evidence>
<name>A0A401H4U0_9APHY</name>
<dbReference type="Gene3D" id="1.10.630.10">
    <property type="entry name" value="Cytochrome P450"/>
    <property type="match status" value="1"/>
</dbReference>
<keyword evidence="7 13" id="KW-0479">Metal-binding</keyword>
<dbReference type="InterPro" id="IPR002401">
    <property type="entry name" value="Cyt_P450_E_grp-I"/>
</dbReference>
<gene>
    <name evidence="16" type="ORF">SCP_1601280</name>
</gene>
<evidence type="ECO:0000256" key="11">
    <source>
        <dbReference type="ARBA" id="ARBA00023033"/>
    </source>
</evidence>
<proteinExistence type="inferred from homology"/>
<keyword evidence="17" id="KW-1185">Reference proteome</keyword>
<comment type="caution">
    <text evidence="16">The sequence shown here is derived from an EMBL/GenBank/DDBJ whole genome shotgun (WGS) entry which is preliminary data.</text>
</comment>
<dbReference type="GO" id="GO:0005506">
    <property type="term" value="F:iron ion binding"/>
    <property type="evidence" value="ECO:0007669"/>
    <property type="project" value="InterPro"/>
</dbReference>
<keyword evidence="12" id="KW-0472">Membrane</keyword>
<feature type="signal peptide" evidence="15">
    <location>
        <begin position="1"/>
        <end position="18"/>
    </location>
</feature>
<comment type="cofactor">
    <cofactor evidence="1 13">
        <name>heme</name>
        <dbReference type="ChEBI" id="CHEBI:30413"/>
    </cofactor>
</comment>